<feature type="compositionally biased region" description="Basic and acidic residues" evidence="1">
    <location>
        <begin position="62"/>
        <end position="80"/>
    </location>
</feature>
<proteinExistence type="predicted"/>
<organism evidence="3 4">
    <name type="scientific">Pyrocoelia pectoralis</name>
    <dbReference type="NCBI Taxonomy" id="417401"/>
    <lineage>
        <taxon>Eukaryota</taxon>
        <taxon>Metazoa</taxon>
        <taxon>Ecdysozoa</taxon>
        <taxon>Arthropoda</taxon>
        <taxon>Hexapoda</taxon>
        <taxon>Insecta</taxon>
        <taxon>Pterygota</taxon>
        <taxon>Neoptera</taxon>
        <taxon>Endopterygota</taxon>
        <taxon>Coleoptera</taxon>
        <taxon>Polyphaga</taxon>
        <taxon>Elateriformia</taxon>
        <taxon>Elateroidea</taxon>
        <taxon>Lampyridae</taxon>
        <taxon>Lampyrinae</taxon>
        <taxon>Pyrocoelia</taxon>
    </lineage>
</organism>
<evidence type="ECO:0000256" key="1">
    <source>
        <dbReference type="SAM" id="MobiDB-lite"/>
    </source>
</evidence>
<dbReference type="Proteomes" id="UP001329430">
    <property type="component" value="Chromosome 3"/>
</dbReference>
<protein>
    <submittedName>
        <fullName evidence="3">Uncharacterized protein</fullName>
    </submittedName>
</protein>
<comment type="caution">
    <text evidence="3">The sequence shown here is derived from an EMBL/GenBank/DDBJ whole genome shotgun (WGS) entry which is preliminary data.</text>
</comment>
<sequence>MVFKMGVFLFIFSILIVLMQPSTAASVQRRDAAVVKGDKGQQEAEGPKPEPEFDSGDAENGLQRDEKSHGDSDSVLRQDDGGAGSTTVPSFYMAMLLAALTSSMMFNM</sequence>
<dbReference type="EMBL" id="JAVRBK010000003">
    <property type="protein sequence ID" value="KAK5646112.1"/>
    <property type="molecule type" value="Genomic_DNA"/>
</dbReference>
<evidence type="ECO:0000256" key="2">
    <source>
        <dbReference type="SAM" id="SignalP"/>
    </source>
</evidence>
<feature type="region of interest" description="Disordered" evidence="1">
    <location>
        <begin position="29"/>
        <end position="86"/>
    </location>
</feature>
<evidence type="ECO:0000313" key="4">
    <source>
        <dbReference type="Proteomes" id="UP001329430"/>
    </source>
</evidence>
<keyword evidence="2" id="KW-0732">Signal</keyword>
<dbReference type="AlphaFoldDB" id="A0AAN7ZJG7"/>
<name>A0AAN7ZJG7_9COLE</name>
<gene>
    <name evidence="3" type="ORF">RI129_004576</name>
</gene>
<feature type="chain" id="PRO_5042869920" evidence="2">
    <location>
        <begin position="25"/>
        <end position="108"/>
    </location>
</feature>
<reference evidence="3 4" key="1">
    <citation type="journal article" date="2024" name="Insects">
        <title>An Improved Chromosome-Level Genome Assembly of the Firefly Pyrocoelia pectoralis.</title>
        <authorList>
            <person name="Fu X."/>
            <person name="Meyer-Rochow V.B."/>
            <person name="Ballantyne L."/>
            <person name="Zhu X."/>
        </authorList>
    </citation>
    <scope>NUCLEOTIDE SEQUENCE [LARGE SCALE GENOMIC DNA]</scope>
    <source>
        <strain evidence="3">XCY_ONT2</strain>
    </source>
</reference>
<evidence type="ECO:0000313" key="3">
    <source>
        <dbReference type="EMBL" id="KAK5646112.1"/>
    </source>
</evidence>
<keyword evidence="4" id="KW-1185">Reference proteome</keyword>
<feature type="signal peptide" evidence="2">
    <location>
        <begin position="1"/>
        <end position="24"/>
    </location>
</feature>
<accession>A0AAN7ZJG7</accession>
<feature type="compositionally biased region" description="Basic and acidic residues" evidence="1">
    <location>
        <begin position="29"/>
        <end position="51"/>
    </location>
</feature>